<dbReference type="InterPro" id="IPR010637">
    <property type="entry name" value="Sif"/>
</dbReference>
<organism evidence="1 2">
    <name type="scientific">Candidatus Regiella insecticola</name>
    <dbReference type="NCBI Taxonomy" id="138073"/>
    <lineage>
        <taxon>Bacteria</taxon>
        <taxon>Pseudomonadati</taxon>
        <taxon>Pseudomonadota</taxon>
        <taxon>Gammaproteobacteria</taxon>
        <taxon>Enterobacterales</taxon>
        <taxon>Enterobacteriaceae</taxon>
        <taxon>aphid secondary symbionts</taxon>
        <taxon>Candidatus Regiella</taxon>
    </lineage>
</organism>
<protein>
    <submittedName>
        <fullName evidence="1">Translocated effector protein</fullName>
    </submittedName>
</protein>
<evidence type="ECO:0000313" key="2">
    <source>
        <dbReference type="Proteomes" id="UP000504714"/>
    </source>
</evidence>
<dbReference type="Proteomes" id="UP000504714">
    <property type="component" value="Unassembled WGS sequence"/>
</dbReference>
<dbReference type="Gene3D" id="3.30.2440.10">
    <property type="entry name" value="Secreted effector protein SifA"/>
    <property type="match status" value="1"/>
</dbReference>
<accession>A0A6L2ZQN6</accession>
<dbReference type="AlphaFoldDB" id="A0A6L2ZQN6"/>
<dbReference type="Gene3D" id="1.10.4120.20">
    <property type="match status" value="1"/>
</dbReference>
<gene>
    <name evidence="1" type="primary">sspH</name>
    <name evidence="1" type="ORF">RINTU1_22180</name>
</gene>
<evidence type="ECO:0000313" key="1">
    <source>
        <dbReference type="EMBL" id="GFN46541.1"/>
    </source>
</evidence>
<dbReference type="RefSeq" id="WP_176488178.1">
    <property type="nucleotide sequence ID" value="NZ_BLXO01000004.1"/>
</dbReference>
<reference evidence="1 2" key="1">
    <citation type="submission" date="2020-06" db="EMBL/GenBank/DDBJ databases">
        <title>The genome sequence of Candidatus Regiella insecticola strain Tut.</title>
        <authorList>
            <person name="Nikoh N."/>
            <person name="Tsuchida T."/>
            <person name="Koga R."/>
            <person name="Oshima K."/>
            <person name="Hattori M."/>
            <person name="Fukatsu T."/>
        </authorList>
    </citation>
    <scope>NUCLEOTIDE SEQUENCE [LARGE SCALE GENOMIC DNA]</scope>
    <source>
        <strain evidence="1 2">Tut</strain>
    </source>
</reference>
<comment type="caution">
    <text evidence="1">The sequence shown here is derived from an EMBL/GenBank/DDBJ whole genome shotgun (WGS) entry which is preliminary data.</text>
</comment>
<dbReference type="Pfam" id="PF06767">
    <property type="entry name" value="Sif"/>
    <property type="match status" value="1"/>
</dbReference>
<name>A0A6L2ZQN6_9ENTR</name>
<sequence>MNMTLSLGAGYFPVTTISNDRVRKILNDRRRPHMTLWEKIKEFFFSNGQEEALQCLHQLCHPSNNTTLDEVEKILFRLKELAAPKYKEMFHYNADSNDNYFQIKDNNRNVVFSISKSEKNFSYTILDKKFFFNDPTMEFNSPDHGDFRSHPVWSDGLSIVFTKSPININDMKLSVAYKGNSLPLPLDVSKIYKDIMKIINEANTVEFYNQWLKQERNTYICAIINRQIDNAVNQQLNKSINLQREATLYKFSPKERLYLFEKTMNYLNINKSDITVDTACAQSSINHVVLTYLSKNTMISGFLNRENDRNKKNKINTRIAHALSDLIYESIYNKNISSVRKTAYHVASSYILMKERSNLVAVNSSI</sequence>
<dbReference type="EMBL" id="BLXO01000004">
    <property type="protein sequence ID" value="GFN46541.1"/>
    <property type="molecule type" value="Genomic_DNA"/>
</dbReference>
<proteinExistence type="predicted"/>